<comment type="subcellular location">
    <subcellularLocation>
        <location evidence="10">Cytoplasm</location>
    </subcellularLocation>
</comment>
<evidence type="ECO:0000256" key="3">
    <source>
        <dbReference type="ARBA" id="ARBA00022694"/>
    </source>
</evidence>
<keyword evidence="4 10" id="KW-0479">Metal-binding</keyword>
<dbReference type="Pfam" id="PF01926">
    <property type="entry name" value="MMR_HSR1"/>
    <property type="match status" value="1"/>
</dbReference>
<dbReference type="InterPro" id="IPR004520">
    <property type="entry name" value="GTPase_MnmE"/>
</dbReference>
<evidence type="ECO:0000256" key="11">
    <source>
        <dbReference type="RuleBase" id="RU003313"/>
    </source>
</evidence>
<reference evidence="13 14" key="1">
    <citation type="submission" date="2020-08" db="EMBL/GenBank/DDBJ databases">
        <title>Bridging the membrane lipid divide: bacteria of the FCB group superphylum have the potential to synthesize archaeal ether lipids.</title>
        <authorList>
            <person name="Villanueva L."/>
            <person name="Von Meijenfeldt F.A.B."/>
            <person name="Westbye A.B."/>
            <person name="Yadav S."/>
            <person name="Hopmans E.C."/>
            <person name="Dutilh B.E."/>
            <person name="Sinninghe Damste J.S."/>
        </authorList>
    </citation>
    <scope>NUCLEOTIDE SEQUENCE [LARGE SCALE GENOMIC DNA]</scope>
    <source>
        <strain evidence="13">NIOZ-UU82</strain>
    </source>
</reference>
<dbReference type="InterPro" id="IPR031168">
    <property type="entry name" value="G_TrmE"/>
</dbReference>
<dbReference type="Proteomes" id="UP000603545">
    <property type="component" value="Unassembled WGS sequence"/>
</dbReference>
<feature type="binding site" evidence="10">
    <location>
        <position position="268"/>
    </location>
    <ligand>
        <name>Mg(2+)</name>
        <dbReference type="ChEBI" id="CHEBI:18420"/>
    </ligand>
</feature>
<dbReference type="AlphaFoldDB" id="A0A8J6T9L8"/>
<dbReference type="InterPro" id="IPR027266">
    <property type="entry name" value="TrmE/GcvT-like"/>
</dbReference>
<evidence type="ECO:0000259" key="12">
    <source>
        <dbReference type="PROSITE" id="PS51709"/>
    </source>
</evidence>
<feature type="binding site" evidence="10">
    <location>
        <position position="136"/>
    </location>
    <ligand>
        <name>(6S)-5-formyl-5,6,7,8-tetrahydrofolate</name>
        <dbReference type="ChEBI" id="CHEBI:57457"/>
    </ligand>
</feature>
<evidence type="ECO:0000256" key="6">
    <source>
        <dbReference type="ARBA" id="ARBA00022801"/>
    </source>
</evidence>
<dbReference type="HAMAP" id="MF_00379">
    <property type="entry name" value="GTPase_MnmE"/>
    <property type="match status" value="1"/>
</dbReference>
<evidence type="ECO:0000256" key="9">
    <source>
        <dbReference type="ARBA" id="ARBA00023134"/>
    </source>
</evidence>
<dbReference type="Gene3D" id="3.40.50.300">
    <property type="entry name" value="P-loop containing nucleotide triphosphate hydrolases"/>
    <property type="match status" value="1"/>
</dbReference>
<dbReference type="GO" id="GO:0005829">
    <property type="term" value="C:cytosol"/>
    <property type="evidence" value="ECO:0007669"/>
    <property type="project" value="TreeGrafter"/>
</dbReference>
<dbReference type="GO" id="GO:0030488">
    <property type="term" value="P:tRNA methylation"/>
    <property type="evidence" value="ECO:0007669"/>
    <property type="project" value="TreeGrafter"/>
</dbReference>
<evidence type="ECO:0000256" key="7">
    <source>
        <dbReference type="ARBA" id="ARBA00022842"/>
    </source>
</evidence>
<feature type="binding site" evidence="10">
    <location>
        <begin position="262"/>
        <end position="268"/>
    </location>
    <ligand>
        <name>GTP</name>
        <dbReference type="ChEBI" id="CHEBI:37565"/>
    </ligand>
</feature>
<dbReference type="SUPFAM" id="SSF52540">
    <property type="entry name" value="P-loop containing nucleoside triphosphate hydrolases"/>
    <property type="match status" value="1"/>
</dbReference>
<dbReference type="EC" id="3.6.-.-" evidence="10"/>
<dbReference type="GO" id="GO:0003924">
    <property type="term" value="F:GTPase activity"/>
    <property type="evidence" value="ECO:0007669"/>
    <property type="project" value="UniProtKB-UniRule"/>
</dbReference>
<dbReference type="Gene3D" id="1.20.120.430">
    <property type="entry name" value="tRNA modification GTPase MnmE domain 2"/>
    <property type="match status" value="1"/>
</dbReference>
<keyword evidence="2 10" id="KW-0963">Cytoplasm</keyword>
<dbReference type="PANTHER" id="PTHR42714:SF2">
    <property type="entry name" value="TRNA MODIFICATION GTPASE GTPBP3, MITOCHONDRIAL"/>
    <property type="match status" value="1"/>
</dbReference>
<keyword evidence="5 10" id="KW-0547">Nucleotide-binding</keyword>
<sequence length="471" mass="52175">MNNTTIAAVATPIGRGGIGIIKVSGEKALRIAATIFKRSHFASDHNADTCDLSFARFKSYRLYHGYVVDPRNGRRLDEVLLAIMKAPRSYTGEDVVEIQAHSGPVVLSSILELVLKNGARLAEPGEFTKRAYINGRIDLTQAEAVVDIINARTNKALEIAFTQLKGDMRMSVETIRDLLSDIFAGINAAIDFPDDVTEIVDSNTAIKTLQNKVLARLKGLIEQYENAHVLRDGLKLVVVGRPNVGKSSLMNCLLQKERAIVTSMPGTTRDFIEEPLSIRGIPVIITDTAGLHETDDPVEVIGIKKTYEHTDLSDLVLFVLDASCRTTEEDYKIYERISDRRLIIVINKSDLSDDEHKLDMPDSWINIPKVKTSALYNQGLDALKDLIAKTAVSEQILETEHAIVPNLRHKIALDRSFQAASSAVEGMRKQIHFELIAIDIKEAIDSLGEITGVIANEDMLDRIFSRFCIGK</sequence>
<feature type="binding site" evidence="10">
    <location>
        <position position="22"/>
    </location>
    <ligand>
        <name>(6S)-5-formyl-5,6,7,8-tetrahydrofolate</name>
        <dbReference type="ChEBI" id="CHEBI:57457"/>
    </ligand>
</feature>
<dbReference type="CDD" id="cd14858">
    <property type="entry name" value="TrmE_N"/>
    <property type="match status" value="1"/>
</dbReference>
<accession>A0A8J6T9L8</accession>
<dbReference type="PANTHER" id="PTHR42714">
    <property type="entry name" value="TRNA MODIFICATION GTPASE GTPBP3"/>
    <property type="match status" value="1"/>
</dbReference>
<dbReference type="NCBIfam" id="NF003661">
    <property type="entry name" value="PRK05291.1-3"/>
    <property type="match status" value="1"/>
</dbReference>
<gene>
    <name evidence="10 13" type="primary">mnmE</name>
    <name evidence="10" type="synonym">trmE</name>
    <name evidence="13" type="ORF">H8E80_00635</name>
</gene>
<dbReference type="CDD" id="cd04164">
    <property type="entry name" value="trmE"/>
    <property type="match status" value="1"/>
</dbReference>
<dbReference type="Pfam" id="PF12631">
    <property type="entry name" value="MnmE_helical"/>
    <property type="match status" value="1"/>
</dbReference>
<organism evidence="13 14">
    <name type="scientific">Candidatus Desulfaltia bathyphila</name>
    <dbReference type="NCBI Taxonomy" id="2841697"/>
    <lineage>
        <taxon>Bacteria</taxon>
        <taxon>Pseudomonadati</taxon>
        <taxon>Thermodesulfobacteriota</taxon>
        <taxon>Desulfobacteria</taxon>
        <taxon>Desulfobacterales</taxon>
        <taxon>Desulfobacterales incertae sedis</taxon>
        <taxon>Candidatus Desulfaltia</taxon>
    </lineage>
</organism>
<evidence type="ECO:0000256" key="5">
    <source>
        <dbReference type="ARBA" id="ARBA00022741"/>
    </source>
</evidence>
<evidence type="ECO:0000256" key="2">
    <source>
        <dbReference type="ARBA" id="ARBA00022490"/>
    </source>
</evidence>
<dbReference type="GO" id="GO:0042802">
    <property type="term" value="F:identical protein binding"/>
    <property type="evidence" value="ECO:0007669"/>
    <property type="project" value="UniProtKB-ARBA"/>
</dbReference>
<comment type="similarity">
    <text evidence="1 10 11">Belongs to the TRAFAC class TrmE-Era-EngA-EngB-Septin-like GTPase superfamily. TrmE GTPase family.</text>
</comment>
<keyword evidence="8 10" id="KW-0630">Potassium</keyword>
<feature type="binding site" evidence="10">
    <location>
        <position position="247"/>
    </location>
    <ligand>
        <name>Mg(2+)</name>
        <dbReference type="ChEBI" id="CHEBI:18420"/>
    </ligand>
</feature>
<comment type="function">
    <text evidence="10">Exhibits a very high intrinsic GTPase hydrolysis rate. Involved in the addition of a carboxymethylaminomethyl (cmnm) group at the wobble position (U34) of certain tRNAs, forming tRNA-cmnm(5)s(2)U34.</text>
</comment>
<dbReference type="InterPro" id="IPR025867">
    <property type="entry name" value="MnmE_helical"/>
</dbReference>
<comment type="caution">
    <text evidence="10">Lacks conserved residue(s) required for the propagation of feature annotation.</text>
</comment>
<dbReference type="EMBL" id="JACNLL010000009">
    <property type="protein sequence ID" value="MBC8198541.1"/>
    <property type="molecule type" value="Genomic_DNA"/>
</dbReference>
<dbReference type="NCBIfam" id="TIGR00231">
    <property type="entry name" value="small_GTP"/>
    <property type="match status" value="1"/>
</dbReference>
<dbReference type="FunFam" id="3.40.50.300:FF:000494">
    <property type="entry name" value="tRNA modification GTPase MnmE"/>
    <property type="match status" value="1"/>
</dbReference>
<dbReference type="InterPro" id="IPR027368">
    <property type="entry name" value="MnmE_dom2"/>
</dbReference>
<dbReference type="InterPro" id="IPR005225">
    <property type="entry name" value="Small_GTP-bd"/>
</dbReference>
<keyword evidence="3 10" id="KW-0819">tRNA processing</keyword>
<evidence type="ECO:0000313" key="14">
    <source>
        <dbReference type="Proteomes" id="UP000603545"/>
    </source>
</evidence>
<comment type="subunit">
    <text evidence="10">Homodimer. Heterotetramer of two MnmE and two MnmG subunits.</text>
</comment>
<evidence type="ECO:0000256" key="8">
    <source>
        <dbReference type="ARBA" id="ARBA00022958"/>
    </source>
</evidence>
<proteinExistence type="inferred from homology"/>
<keyword evidence="7 10" id="KW-0460">Magnesium</keyword>
<keyword evidence="9 10" id="KW-0342">GTP-binding</keyword>
<dbReference type="NCBIfam" id="TIGR00450">
    <property type="entry name" value="mnmE_trmE_thdF"/>
    <property type="match status" value="1"/>
</dbReference>
<dbReference type="InterPro" id="IPR027417">
    <property type="entry name" value="P-loop_NTPase"/>
</dbReference>
<dbReference type="GO" id="GO:0046872">
    <property type="term" value="F:metal ion binding"/>
    <property type="evidence" value="ECO:0007669"/>
    <property type="project" value="UniProtKB-KW"/>
</dbReference>
<dbReference type="Gene3D" id="3.30.1360.120">
    <property type="entry name" value="Probable tRNA modification gtpase trme, domain 1"/>
    <property type="match status" value="1"/>
</dbReference>
<feature type="binding site" evidence="10">
    <location>
        <begin position="287"/>
        <end position="290"/>
    </location>
    <ligand>
        <name>GTP</name>
        <dbReference type="ChEBI" id="CHEBI:37565"/>
    </ligand>
</feature>
<dbReference type="GO" id="GO:0005525">
    <property type="term" value="F:GTP binding"/>
    <property type="evidence" value="ECO:0007669"/>
    <property type="project" value="UniProtKB-UniRule"/>
</dbReference>
<comment type="cofactor">
    <cofactor evidence="10">
        <name>K(+)</name>
        <dbReference type="ChEBI" id="CHEBI:29103"/>
    </cofactor>
    <text evidence="10">Binds 1 potassium ion per subunit.</text>
</comment>
<dbReference type="PROSITE" id="PS51709">
    <property type="entry name" value="G_TRME"/>
    <property type="match status" value="1"/>
</dbReference>
<evidence type="ECO:0000256" key="1">
    <source>
        <dbReference type="ARBA" id="ARBA00011043"/>
    </source>
</evidence>
<dbReference type="FunFam" id="3.30.1360.120:FF:000003">
    <property type="entry name" value="tRNA modification GTPase MnmE"/>
    <property type="match status" value="1"/>
</dbReference>
<protein>
    <recommendedName>
        <fullName evidence="10">tRNA modification GTPase MnmE</fullName>
        <ecNumber evidence="10">3.6.-.-</ecNumber>
    </recommendedName>
</protein>
<feature type="binding site" evidence="10">
    <location>
        <begin position="243"/>
        <end position="248"/>
    </location>
    <ligand>
        <name>GTP</name>
        <dbReference type="ChEBI" id="CHEBI:37565"/>
    </ligand>
</feature>
<feature type="domain" description="TrmE-type G" evidence="12">
    <location>
        <begin position="233"/>
        <end position="392"/>
    </location>
</feature>
<dbReference type="Pfam" id="PF10396">
    <property type="entry name" value="TrmE_N"/>
    <property type="match status" value="1"/>
</dbReference>
<dbReference type="InterPro" id="IPR018948">
    <property type="entry name" value="GTP-bd_TrmE_N"/>
</dbReference>
<feature type="binding site" evidence="10">
    <location>
        <position position="97"/>
    </location>
    <ligand>
        <name>(6S)-5-formyl-5,6,7,8-tetrahydrofolate</name>
        <dbReference type="ChEBI" id="CHEBI:57457"/>
    </ligand>
</feature>
<feature type="binding site" evidence="10">
    <location>
        <position position="471"/>
    </location>
    <ligand>
        <name>(6S)-5-formyl-5,6,7,8-tetrahydrofolate</name>
        <dbReference type="ChEBI" id="CHEBI:57457"/>
    </ligand>
</feature>
<comment type="caution">
    <text evidence="13">The sequence shown here is derived from an EMBL/GenBank/DDBJ whole genome shotgun (WGS) entry which is preliminary data.</text>
</comment>
<evidence type="ECO:0000256" key="10">
    <source>
        <dbReference type="HAMAP-Rule" id="MF_00379"/>
    </source>
</evidence>
<name>A0A8J6T9L8_9BACT</name>
<evidence type="ECO:0000256" key="4">
    <source>
        <dbReference type="ARBA" id="ARBA00022723"/>
    </source>
</evidence>
<dbReference type="GO" id="GO:0002098">
    <property type="term" value="P:tRNA wobble uridine modification"/>
    <property type="evidence" value="ECO:0007669"/>
    <property type="project" value="TreeGrafter"/>
</dbReference>
<keyword evidence="6 10" id="KW-0378">Hydrolase</keyword>
<dbReference type="InterPro" id="IPR006073">
    <property type="entry name" value="GTP-bd"/>
</dbReference>
<evidence type="ECO:0000313" key="13">
    <source>
        <dbReference type="EMBL" id="MBC8198541.1"/>
    </source>
</evidence>